<protein>
    <submittedName>
        <fullName evidence="2">Uncharacterized protein</fullName>
    </submittedName>
</protein>
<name>A0A2P2BRI2_9FIRM</name>
<dbReference type="Proteomes" id="UP000245695">
    <property type="component" value="Chromosome 1"/>
</dbReference>
<gene>
    <name evidence="2" type="ORF">FRIFI_1436</name>
</gene>
<keyword evidence="1" id="KW-0812">Transmembrane</keyword>
<reference evidence="2 3" key="1">
    <citation type="submission" date="2014-09" db="EMBL/GenBank/DDBJ databases">
        <authorList>
            <person name="Hornung B.V."/>
        </authorList>
    </citation>
    <scope>NUCLEOTIDE SEQUENCE [LARGE SCALE GENOMIC DNA]</scope>
    <source>
        <strain evidence="2 3">FRIFI</strain>
    </source>
</reference>
<evidence type="ECO:0000313" key="2">
    <source>
        <dbReference type="EMBL" id="CEI72971.1"/>
    </source>
</evidence>
<keyword evidence="3" id="KW-1185">Reference proteome</keyword>
<evidence type="ECO:0000313" key="3">
    <source>
        <dbReference type="Proteomes" id="UP000245695"/>
    </source>
</evidence>
<dbReference type="EMBL" id="LN650648">
    <property type="protein sequence ID" value="CEI72971.1"/>
    <property type="molecule type" value="Genomic_DNA"/>
</dbReference>
<sequence length="109" mass="12539">MDIIIYILLFAIATIIIYTWGIIKERNKPNDLLDLLYNKSYKAVMKAFKTKNTLSKKDIENEILNLKASLFYSKDKLVIKDPSHISKILIGKMLKDGVIEKTTNGYSLK</sequence>
<keyword evidence="1" id="KW-0472">Membrane</keyword>
<dbReference type="RefSeq" id="WP_092925758.1">
    <property type="nucleotide sequence ID" value="NZ_FJTZ01000012.1"/>
</dbReference>
<evidence type="ECO:0000256" key="1">
    <source>
        <dbReference type="SAM" id="Phobius"/>
    </source>
</evidence>
<organism evidence="2 3">
    <name type="scientific">Romboutsia hominis</name>
    <dbReference type="NCBI Taxonomy" id="1507512"/>
    <lineage>
        <taxon>Bacteria</taxon>
        <taxon>Bacillati</taxon>
        <taxon>Bacillota</taxon>
        <taxon>Clostridia</taxon>
        <taxon>Peptostreptococcales</taxon>
        <taxon>Peptostreptococcaceae</taxon>
        <taxon>Romboutsia</taxon>
    </lineage>
</organism>
<accession>A0A2P2BRI2</accession>
<proteinExistence type="predicted"/>
<dbReference type="AlphaFoldDB" id="A0A2P2BRI2"/>
<feature type="transmembrane region" description="Helical" evidence="1">
    <location>
        <begin position="6"/>
        <end position="23"/>
    </location>
</feature>
<dbReference type="KEGG" id="rhom:FRIFI_1436"/>
<keyword evidence="1" id="KW-1133">Transmembrane helix</keyword>